<evidence type="ECO:0000313" key="11">
    <source>
        <dbReference type="Proteomes" id="UP000246702"/>
    </source>
</evidence>
<dbReference type="OrthoDB" id="1844152at2759"/>
<dbReference type="GO" id="GO:0004497">
    <property type="term" value="F:monooxygenase activity"/>
    <property type="evidence" value="ECO:0007669"/>
    <property type="project" value="UniProtKB-KW"/>
</dbReference>
<keyword evidence="3 8" id="KW-0349">Heme</keyword>
<evidence type="ECO:0000256" key="1">
    <source>
        <dbReference type="ARBA" id="ARBA00001971"/>
    </source>
</evidence>
<keyword evidence="11" id="KW-1185">Reference proteome</keyword>
<dbReference type="SUPFAM" id="SSF48264">
    <property type="entry name" value="Cytochrome P450"/>
    <property type="match status" value="1"/>
</dbReference>
<dbReference type="Pfam" id="PF00067">
    <property type="entry name" value="p450"/>
    <property type="match status" value="1"/>
</dbReference>
<gene>
    <name evidence="10" type="ORF">BO94DRAFT_617502</name>
</gene>
<dbReference type="PRINTS" id="PR00465">
    <property type="entry name" value="EP450IV"/>
</dbReference>
<feature type="binding site" description="axial binding residue" evidence="8">
    <location>
        <position position="468"/>
    </location>
    <ligand>
        <name>heme</name>
        <dbReference type="ChEBI" id="CHEBI:30413"/>
    </ligand>
    <ligandPart>
        <name>Fe</name>
        <dbReference type="ChEBI" id="CHEBI:18248"/>
    </ligandPart>
</feature>
<dbReference type="GO" id="GO:0016705">
    <property type="term" value="F:oxidoreductase activity, acting on paired donors, with incorporation or reduction of molecular oxygen"/>
    <property type="evidence" value="ECO:0007669"/>
    <property type="project" value="InterPro"/>
</dbReference>
<protein>
    <submittedName>
        <fullName evidence="10">Cytochrome P450</fullName>
    </submittedName>
</protein>
<dbReference type="STRING" id="1450535.A0A317WZS3"/>
<dbReference type="InterPro" id="IPR036396">
    <property type="entry name" value="Cyt_P450_sf"/>
</dbReference>
<proteinExistence type="inferred from homology"/>
<keyword evidence="7 9" id="KW-0503">Monooxygenase</keyword>
<evidence type="ECO:0000256" key="4">
    <source>
        <dbReference type="ARBA" id="ARBA00022723"/>
    </source>
</evidence>
<dbReference type="Proteomes" id="UP000246702">
    <property type="component" value="Unassembled WGS sequence"/>
</dbReference>
<dbReference type="RefSeq" id="XP_025469597.1">
    <property type="nucleotide sequence ID" value="XM_025616830.1"/>
</dbReference>
<evidence type="ECO:0000256" key="5">
    <source>
        <dbReference type="ARBA" id="ARBA00023002"/>
    </source>
</evidence>
<comment type="similarity">
    <text evidence="2 9">Belongs to the cytochrome P450 family.</text>
</comment>
<dbReference type="GeneID" id="37118973"/>
<organism evidence="10 11">
    <name type="scientific">Aspergillus sclerotioniger CBS 115572</name>
    <dbReference type="NCBI Taxonomy" id="1450535"/>
    <lineage>
        <taxon>Eukaryota</taxon>
        <taxon>Fungi</taxon>
        <taxon>Dikarya</taxon>
        <taxon>Ascomycota</taxon>
        <taxon>Pezizomycotina</taxon>
        <taxon>Eurotiomycetes</taxon>
        <taxon>Eurotiomycetidae</taxon>
        <taxon>Eurotiales</taxon>
        <taxon>Aspergillaceae</taxon>
        <taxon>Aspergillus</taxon>
        <taxon>Aspergillus subgen. Circumdati</taxon>
    </lineage>
</organism>
<keyword evidence="6 8" id="KW-0408">Iron</keyword>
<dbReference type="Gene3D" id="1.10.630.10">
    <property type="entry name" value="Cytochrome P450"/>
    <property type="match status" value="1"/>
</dbReference>
<dbReference type="PROSITE" id="PS00086">
    <property type="entry name" value="CYTOCHROME_P450"/>
    <property type="match status" value="1"/>
</dbReference>
<dbReference type="PANTHER" id="PTHR46206:SF2">
    <property type="entry name" value="CYTOCHROME P450 MONOOXYGENASE AUSG-RELATED"/>
    <property type="match status" value="1"/>
</dbReference>
<dbReference type="InterPro" id="IPR017972">
    <property type="entry name" value="Cyt_P450_CS"/>
</dbReference>
<dbReference type="GO" id="GO:0019748">
    <property type="term" value="P:secondary metabolic process"/>
    <property type="evidence" value="ECO:0007669"/>
    <property type="project" value="UniProtKB-ARBA"/>
</dbReference>
<dbReference type="GO" id="GO:0005506">
    <property type="term" value="F:iron ion binding"/>
    <property type="evidence" value="ECO:0007669"/>
    <property type="project" value="InterPro"/>
</dbReference>
<dbReference type="InterPro" id="IPR002403">
    <property type="entry name" value="Cyt_P450_E_grp-IV"/>
</dbReference>
<evidence type="ECO:0000256" key="6">
    <source>
        <dbReference type="ARBA" id="ARBA00023004"/>
    </source>
</evidence>
<keyword evidence="5 9" id="KW-0560">Oxidoreductase</keyword>
<comment type="caution">
    <text evidence="10">The sequence shown here is derived from an EMBL/GenBank/DDBJ whole genome shotgun (WGS) entry which is preliminary data.</text>
</comment>
<dbReference type="InterPro" id="IPR001128">
    <property type="entry name" value="Cyt_P450"/>
</dbReference>
<sequence length="531" mass="60280">MAWFIPTIHWQQLSGPMECVGQSGSGADLASATWKYLLLASTGVLLLALFIPPRPKCPLPLVNPKRRCEFSYSRVKRDFIARAPEIIERGFLLTGNKPFRINADIGEVIILPPELADEVRNNDNLTFARFMYLNFHAHLPGFEAFIEGGRGSRLVKHVSQRQLTAALNKITIPLSEECSLSLQEILTDQDTWHEINLKEKVLPLVARLSSKVLLGDELCHDTRWLKLTAEYTTVAFRAAQYLRIFPYYTRYILHWFLSDCAAARARVQEARQILGPVLAKRRAQARDKTATIEYADAIEWFEQAANGGDYDPAISQLMMSFSSIHTSADLVMQVILDLTQHPDLIEPLRSEFTTVLGEQGWRKTSLYKLKLMDSVIKESQRLKPVLSASMRRVSTTNITLSDGTIIPKGAMVAVSARRQRDPTIYKDPDRYDGYRFKHMRGIPGQEHRSHLVSTSPEHLGFGHGLHACPGRFFAANEIKILLCHFLLKYDFKLAEGCEPRPRNSGFHINADPFARILLRRRRDVDISVLES</sequence>
<dbReference type="AlphaFoldDB" id="A0A317WZS3"/>
<dbReference type="CDD" id="cd11041">
    <property type="entry name" value="CYP503A1-like"/>
    <property type="match status" value="1"/>
</dbReference>
<evidence type="ECO:0000256" key="2">
    <source>
        <dbReference type="ARBA" id="ARBA00010617"/>
    </source>
</evidence>
<evidence type="ECO:0000313" key="10">
    <source>
        <dbReference type="EMBL" id="PWY91869.1"/>
    </source>
</evidence>
<comment type="cofactor">
    <cofactor evidence="1 8">
        <name>heme</name>
        <dbReference type="ChEBI" id="CHEBI:30413"/>
    </cofactor>
</comment>
<evidence type="ECO:0000256" key="9">
    <source>
        <dbReference type="RuleBase" id="RU000461"/>
    </source>
</evidence>
<dbReference type="PANTHER" id="PTHR46206">
    <property type="entry name" value="CYTOCHROME P450"/>
    <property type="match status" value="1"/>
</dbReference>
<evidence type="ECO:0000256" key="3">
    <source>
        <dbReference type="ARBA" id="ARBA00022617"/>
    </source>
</evidence>
<evidence type="ECO:0000256" key="7">
    <source>
        <dbReference type="ARBA" id="ARBA00023033"/>
    </source>
</evidence>
<dbReference type="EMBL" id="MSFK01000008">
    <property type="protein sequence ID" value="PWY91869.1"/>
    <property type="molecule type" value="Genomic_DNA"/>
</dbReference>
<evidence type="ECO:0000256" key="8">
    <source>
        <dbReference type="PIRSR" id="PIRSR602403-1"/>
    </source>
</evidence>
<dbReference type="GO" id="GO:0020037">
    <property type="term" value="F:heme binding"/>
    <property type="evidence" value="ECO:0007669"/>
    <property type="project" value="InterPro"/>
</dbReference>
<keyword evidence="4 8" id="KW-0479">Metal-binding</keyword>
<accession>A0A317WZS3</accession>
<reference evidence="10 11" key="1">
    <citation type="submission" date="2016-12" db="EMBL/GenBank/DDBJ databases">
        <title>The genomes of Aspergillus section Nigri reveals drivers in fungal speciation.</title>
        <authorList>
            <consortium name="DOE Joint Genome Institute"/>
            <person name="Vesth T.C."/>
            <person name="Nybo J."/>
            <person name="Theobald S."/>
            <person name="Brandl J."/>
            <person name="Frisvad J.C."/>
            <person name="Nielsen K.F."/>
            <person name="Lyhne E.K."/>
            <person name="Kogle M.E."/>
            <person name="Kuo A."/>
            <person name="Riley R."/>
            <person name="Clum A."/>
            <person name="Nolan M."/>
            <person name="Lipzen A."/>
            <person name="Salamov A."/>
            <person name="Henrissat B."/>
            <person name="Wiebenga A."/>
            <person name="De Vries R.P."/>
            <person name="Grigoriev I.V."/>
            <person name="Mortensen U.H."/>
            <person name="Andersen M.R."/>
            <person name="Baker S.E."/>
        </authorList>
    </citation>
    <scope>NUCLEOTIDE SEQUENCE [LARGE SCALE GENOMIC DNA]</scope>
    <source>
        <strain evidence="10 11">CBS 115572</strain>
    </source>
</reference>
<name>A0A317WZS3_9EURO</name>